<comment type="similarity">
    <text evidence="1 8">Belongs to the D-isomer specific 2-hydroxyacid dehydrogenase family.</text>
</comment>
<dbReference type="InterPro" id="IPR006140">
    <property type="entry name" value="D-isomer_DH_NAD-bd"/>
</dbReference>
<dbReference type="SUPFAM" id="SSF52283">
    <property type="entry name" value="Formate/glycerate dehydrogenase catalytic domain-like"/>
    <property type="match status" value="1"/>
</dbReference>
<dbReference type="SUPFAM" id="SSF51735">
    <property type="entry name" value="NAD(P)-binding Rossmann-fold domains"/>
    <property type="match status" value="1"/>
</dbReference>
<evidence type="ECO:0000256" key="2">
    <source>
        <dbReference type="ARBA" id="ARBA00011881"/>
    </source>
</evidence>
<dbReference type="CDD" id="cd12173">
    <property type="entry name" value="PGDH_4"/>
    <property type="match status" value="1"/>
</dbReference>
<evidence type="ECO:0000256" key="3">
    <source>
        <dbReference type="ARBA" id="ARBA00021582"/>
    </source>
</evidence>
<evidence type="ECO:0000256" key="5">
    <source>
        <dbReference type="ARBA" id="ARBA00022990"/>
    </source>
</evidence>
<comment type="caution">
    <text evidence="11">The sequence shown here is derived from an EMBL/GenBank/DDBJ whole genome shotgun (WGS) entry which is preliminary data.</text>
</comment>
<feature type="domain" description="D-isomer specific 2-hydroxyacid dehydrogenase NAD-binding" evidence="10">
    <location>
        <begin position="113"/>
        <end position="286"/>
    </location>
</feature>
<keyword evidence="12" id="KW-1185">Reference proteome</keyword>
<keyword evidence="6 8" id="KW-0560">Oxidoreductase</keyword>
<evidence type="ECO:0000256" key="4">
    <source>
        <dbReference type="ARBA" id="ARBA00022553"/>
    </source>
</evidence>
<feature type="domain" description="D-isomer specific 2-hydroxyacid dehydrogenase catalytic" evidence="9">
    <location>
        <begin position="9"/>
        <end position="318"/>
    </location>
</feature>
<evidence type="ECO:0000259" key="9">
    <source>
        <dbReference type="Pfam" id="PF00389"/>
    </source>
</evidence>
<dbReference type="Proteomes" id="UP000663879">
    <property type="component" value="Unassembled WGS sequence"/>
</dbReference>
<dbReference type="EMBL" id="CAJNOC010000491">
    <property type="protein sequence ID" value="CAF0767982.1"/>
    <property type="molecule type" value="Genomic_DNA"/>
</dbReference>
<dbReference type="Gene3D" id="3.40.50.720">
    <property type="entry name" value="NAD(P)-binding Rossmann-like Domain"/>
    <property type="match status" value="2"/>
</dbReference>
<dbReference type="GO" id="GO:0051287">
    <property type="term" value="F:NAD binding"/>
    <property type="evidence" value="ECO:0007669"/>
    <property type="project" value="InterPro"/>
</dbReference>
<dbReference type="InterPro" id="IPR029752">
    <property type="entry name" value="D-isomer_DH_CS1"/>
</dbReference>
<dbReference type="InterPro" id="IPR036291">
    <property type="entry name" value="NAD(P)-bd_dom_sf"/>
</dbReference>
<dbReference type="PANTHER" id="PTHR42938">
    <property type="entry name" value="FORMATE DEHYDROGENASE 1"/>
    <property type="match status" value="1"/>
</dbReference>
<reference evidence="11" key="1">
    <citation type="submission" date="2021-02" db="EMBL/GenBank/DDBJ databases">
        <authorList>
            <person name="Nowell W R."/>
        </authorList>
    </citation>
    <scope>NUCLEOTIDE SEQUENCE</scope>
    <source>
        <strain evidence="11">Ploen Becks lab</strain>
    </source>
</reference>
<evidence type="ECO:0000256" key="6">
    <source>
        <dbReference type="ARBA" id="ARBA00023002"/>
    </source>
</evidence>
<evidence type="ECO:0000259" key="10">
    <source>
        <dbReference type="Pfam" id="PF02826"/>
    </source>
</evidence>
<dbReference type="OrthoDB" id="1621027at2759"/>
<dbReference type="Pfam" id="PF02826">
    <property type="entry name" value="2-Hacid_dh_C"/>
    <property type="match status" value="1"/>
</dbReference>
<comment type="subunit">
    <text evidence="2">Homotetramer.</text>
</comment>
<protein>
    <recommendedName>
        <fullName evidence="3">D-3-phosphoglycerate dehydrogenase</fullName>
    </recommendedName>
</protein>
<keyword evidence="5" id="KW-0007">Acetylation</keyword>
<dbReference type="PROSITE" id="PS00671">
    <property type="entry name" value="D_2_HYDROXYACID_DH_3"/>
    <property type="match status" value="1"/>
</dbReference>
<gene>
    <name evidence="11" type="ORF">OXX778_LOCUS4797</name>
</gene>
<organism evidence="11 12">
    <name type="scientific">Brachionus calyciflorus</name>
    <dbReference type="NCBI Taxonomy" id="104777"/>
    <lineage>
        <taxon>Eukaryota</taxon>
        <taxon>Metazoa</taxon>
        <taxon>Spiralia</taxon>
        <taxon>Gnathifera</taxon>
        <taxon>Rotifera</taxon>
        <taxon>Eurotatoria</taxon>
        <taxon>Monogononta</taxon>
        <taxon>Pseudotrocha</taxon>
        <taxon>Ploima</taxon>
        <taxon>Brachionidae</taxon>
        <taxon>Brachionus</taxon>
    </lineage>
</organism>
<evidence type="ECO:0000256" key="8">
    <source>
        <dbReference type="RuleBase" id="RU003719"/>
    </source>
</evidence>
<name>A0A813QKN9_9BILA</name>
<accession>A0A813QKN9</accession>
<proteinExistence type="inferred from homology"/>
<sequence length="331" mass="36133">MALNDIKKVLISDDVNVKCVEILENNGFNVVKNTSLTVDQLKEEIKNYDCLVVRSATKVTKEILNSAANNLKLVARAGTGVDNIDVASATDLNILVMNAVGSNTISAAELTCAMISSLARNLPLANQSMKDGKWERSKFMGTELYGKTLAVLGLGRIGREVASRMRAFGMRIIGYDPLVKPEDAAQWNIEAMSLEQIWPLADYITIHVPLLPETKNLLNTEVMSKCKKGFRLVNCARGGIVEENDLLQALNSGQCAGAALDVFAEEPTKNLDLVKHNSVICTPHLGASSIEAQNRVALDIAEQIVKFVKHGKLEGGVNFDKLQNKNIENRN</sequence>
<evidence type="ECO:0000313" key="12">
    <source>
        <dbReference type="Proteomes" id="UP000663879"/>
    </source>
</evidence>
<evidence type="ECO:0000256" key="1">
    <source>
        <dbReference type="ARBA" id="ARBA00005854"/>
    </source>
</evidence>
<dbReference type="AlphaFoldDB" id="A0A813QKN9"/>
<keyword evidence="4" id="KW-0597">Phosphoprotein</keyword>
<evidence type="ECO:0000313" key="11">
    <source>
        <dbReference type="EMBL" id="CAF0767982.1"/>
    </source>
</evidence>
<dbReference type="GO" id="GO:0004617">
    <property type="term" value="F:phosphoglycerate dehydrogenase activity"/>
    <property type="evidence" value="ECO:0007669"/>
    <property type="project" value="TreeGrafter"/>
</dbReference>
<keyword evidence="7" id="KW-0520">NAD</keyword>
<evidence type="ECO:0000256" key="7">
    <source>
        <dbReference type="ARBA" id="ARBA00023027"/>
    </source>
</evidence>
<dbReference type="PROSITE" id="PS00065">
    <property type="entry name" value="D_2_HYDROXYACID_DH_1"/>
    <property type="match status" value="1"/>
</dbReference>
<dbReference type="PANTHER" id="PTHR42938:SF22">
    <property type="entry name" value="D-3-PHOSPHOGLYCERATE DEHYDROGENASE"/>
    <property type="match status" value="1"/>
</dbReference>
<dbReference type="Pfam" id="PF00389">
    <property type="entry name" value="2-Hacid_dh"/>
    <property type="match status" value="1"/>
</dbReference>
<dbReference type="FunFam" id="3.40.50.720:FF:000021">
    <property type="entry name" value="D-3-phosphoglycerate dehydrogenase"/>
    <property type="match status" value="1"/>
</dbReference>
<dbReference type="InterPro" id="IPR029753">
    <property type="entry name" value="D-isomer_DH_CS"/>
</dbReference>
<dbReference type="InterPro" id="IPR006139">
    <property type="entry name" value="D-isomer_2_OHA_DH_cat_dom"/>
</dbReference>